<reference evidence="2" key="2">
    <citation type="submission" date="2015-01" db="EMBL/GenBank/DDBJ databases">
        <title>Evolutionary Origins and Diversification of the Mycorrhizal Mutualists.</title>
        <authorList>
            <consortium name="DOE Joint Genome Institute"/>
            <consortium name="Mycorrhizal Genomics Consortium"/>
            <person name="Kohler A."/>
            <person name="Kuo A."/>
            <person name="Nagy L.G."/>
            <person name="Floudas D."/>
            <person name="Copeland A."/>
            <person name="Barry K.W."/>
            <person name="Cichocki N."/>
            <person name="Veneault-Fourrey C."/>
            <person name="LaButti K."/>
            <person name="Lindquist E.A."/>
            <person name="Lipzen A."/>
            <person name="Lundell T."/>
            <person name="Morin E."/>
            <person name="Murat C."/>
            <person name="Riley R."/>
            <person name="Ohm R."/>
            <person name="Sun H."/>
            <person name="Tunlid A."/>
            <person name="Henrissat B."/>
            <person name="Grigoriev I.V."/>
            <person name="Hibbett D.S."/>
            <person name="Martin F."/>
        </authorList>
    </citation>
    <scope>NUCLEOTIDE SEQUENCE [LARGE SCALE GENOMIC DNA]</scope>
    <source>
        <strain evidence="2">MUT 4182</strain>
    </source>
</reference>
<evidence type="ECO:0000313" key="1">
    <source>
        <dbReference type="EMBL" id="KIO28341.1"/>
    </source>
</evidence>
<accession>A0A0C3QLB4</accession>
<name>A0A0C3QLB4_9AGAM</name>
<evidence type="ECO:0000313" key="2">
    <source>
        <dbReference type="Proteomes" id="UP000054248"/>
    </source>
</evidence>
<dbReference type="AlphaFoldDB" id="A0A0C3QLB4"/>
<proteinExistence type="predicted"/>
<gene>
    <name evidence="1" type="ORF">M407DRAFT_243029</name>
</gene>
<dbReference type="HOGENOM" id="CLU_2759690_0_0_1"/>
<keyword evidence="2" id="KW-1185">Reference proteome</keyword>
<sequence length="70" mass="7877">MVRAVLGECSKQSWMCVMLEVGGYRERIVGGCWNKRRGMALMPVLVDSDEQQFTAFPNRGSSSSLMMRDS</sequence>
<reference evidence="1 2" key="1">
    <citation type="submission" date="2014-04" db="EMBL/GenBank/DDBJ databases">
        <authorList>
            <consortium name="DOE Joint Genome Institute"/>
            <person name="Kuo A."/>
            <person name="Girlanda M."/>
            <person name="Perotto S."/>
            <person name="Kohler A."/>
            <person name="Nagy L.G."/>
            <person name="Floudas D."/>
            <person name="Copeland A."/>
            <person name="Barry K.W."/>
            <person name="Cichocki N."/>
            <person name="Veneault-Fourrey C."/>
            <person name="LaButti K."/>
            <person name="Lindquist E.A."/>
            <person name="Lipzen A."/>
            <person name="Lundell T."/>
            <person name="Morin E."/>
            <person name="Murat C."/>
            <person name="Sun H."/>
            <person name="Tunlid A."/>
            <person name="Henrissat B."/>
            <person name="Grigoriev I.V."/>
            <person name="Hibbett D.S."/>
            <person name="Martin F."/>
            <person name="Nordberg H.P."/>
            <person name="Cantor M.N."/>
            <person name="Hua S.X."/>
        </authorList>
    </citation>
    <scope>NUCLEOTIDE SEQUENCE [LARGE SCALE GENOMIC DNA]</scope>
    <source>
        <strain evidence="1 2">MUT 4182</strain>
    </source>
</reference>
<dbReference type="Proteomes" id="UP000054248">
    <property type="component" value="Unassembled WGS sequence"/>
</dbReference>
<organism evidence="1 2">
    <name type="scientific">Tulasnella calospora MUT 4182</name>
    <dbReference type="NCBI Taxonomy" id="1051891"/>
    <lineage>
        <taxon>Eukaryota</taxon>
        <taxon>Fungi</taxon>
        <taxon>Dikarya</taxon>
        <taxon>Basidiomycota</taxon>
        <taxon>Agaricomycotina</taxon>
        <taxon>Agaricomycetes</taxon>
        <taxon>Cantharellales</taxon>
        <taxon>Tulasnellaceae</taxon>
        <taxon>Tulasnella</taxon>
    </lineage>
</organism>
<dbReference type="EMBL" id="KN822995">
    <property type="protein sequence ID" value="KIO28341.1"/>
    <property type="molecule type" value="Genomic_DNA"/>
</dbReference>
<protein>
    <submittedName>
        <fullName evidence="1">Uncharacterized protein</fullName>
    </submittedName>
</protein>